<comment type="caution">
    <text evidence="1">The sequence shown here is derived from an EMBL/GenBank/DDBJ whole genome shotgun (WGS) entry which is preliminary data.</text>
</comment>
<dbReference type="EMBL" id="JANPWB010000011">
    <property type="protein sequence ID" value="KAJ1132799.1"/>
    <property type="molecule type" value="Genomic_DNA"/>
</dbReference>
<organism evidence="1 2">
    <name type="scientific">Pleurodeles waltl</name>
    <name type="common">Iberian ribbed newt</name>
    <dbReference type="NCBI Taxonomy" id="8319"/>
    <lineage>
        <taxon>Eukaryota</taxon>
        <taxon>Metazoa</taxon>
        <taxon>Chordata</taxon>
        <taxon>Craniata</taxon>
        <taxon>Vertebrata</taxon>
        <taxon>Euteleostomi</taxon>
        <taxon>Amphibia</taxon>
        <taxon>Batrachia</taxon>
        <taxon>Caudata</taxon>
        <taxon>Salamandroidea</taxon>
        <taxon>Salamandridae</taxon>
        <taxon>Pleurodelinae</taxon>
        <taxon>Pleurodeles</taxon>
    </lineage>
</organism>
<accession>A0AAV7Q0T4</accession>
<proteinExistence type="predicted"/>
<reference evidence="1" key="1">
    <citation type="journal article" date="2022" name="bioRxiv">
        <title>Sequencing and chromosome-scale assembly of the giantPleurodeles waltlgenome.</title>
        <authorList>
            <person name="Brown T."/>
            <person name="Elewa A."/>
            <person name="Iarovenko S."/>
            <person name="Subramanian E."/>
            <person name="Araus A.J."/>
            <person name="Petzold A."/>
            <person name="Susuki M."/>
            <person name="Suzuki K.-i.T."/>
            <person name="Hayashi T."/>
            <person name="Toyoda A."/>
            <person name="Oliveira C."/>
            <person name="Osipova E."/>
            <person name="Leigh N.D."/>
            <person name="Simon A."/>
            <person name="Yun M.H."/>
        </authorList>
    </citation>
    <scope>NUCLEOTIDE SEQUENCE</scope>
    <source>
        <strain evidence="1">20211129_DDA</strain>
        <tissue evidence="1">Liver</tissue>
    </source>
</reference>
<sequence length="90" mass="10282">MKPVPRPSPYCALQHQEDSGGAFPFGPCNGISFLPWTLHQLHLLVSAHPPQRHPGPICRLRPLAAQFRILLGQWRSRPVYPQLPDLMFFF</sequence>
<keyword evidence="2" id="KW-1185">Reference proteome</keyword>
<gene>
    <name evidence="1" type="ORF">NDU88_011100</name>
</gene>
<name>A0AAV7Q0T4_PLEWA</name>
<protein>
    <submittedName>
        <fullName evidence="1">Uncharacterized protein</fullName>
    </submittedName>
</protein>
<evidence type="ECO:0000313" key="2">
    <source>
        <dbReference type="Proteomes" id="UP001066276"/>
    </source>
</evidence>
<dbReference type="AlphaFoldDB" id="A0AAV7Q0T4"/>
<dbReference type="Proteomes" id="UP001066276">
    <property type="component" value="Chromosome 7"/>
</dbReference>
<evidence type="ECO:0000313" key="1">
    <source>
        <dbReference type="EMBL" id="KAJ1132799.1"/>
    </source>
</evidence>